<keyword evidence="3" id="KW-0813">Transport</keyword>
<protein>
    <submittedName>
        <fullName evidence="5">Fe3+-citrate ABC transporter substrate-binding protein</fullName>
    </submittedName>
</protein>
<name>A0A7I7ZG86_9MYCO</name>
<evidence type="ECO:0000313" key="6">
    <source>
        <dbReference type="Proteomes" id="UP000309984"/>
    </source>
</evidence>
<comment type="caution">
    <text evidence="5">The sequence shown here is derived from an EMBL/GenBank/DDBJ whole genome shotgun (WGS) entry which is preliminary data.</text>
</comment>
<dbReference type="PROSITE" id="PS51257">
    <property type="entry name" value="PROKAR_LIPOPROTEIN"/>
    <property type="match status" value="1"/>
</dbReference>
<keyword evidence="4" id="KW-0732">Signal</keyword>
<dbReference type="PANTHER" id="PTHR30532">
    <property type="entry name" value="IRON III DICITRATE-BINDING PERIPLASMIC PROTEIN"/>
    <property type="match status" value="1"/>
</dbReference>
<dbReference type="Gene3D" id="3.40.50.1980">
    <property type="entry name" value="Nitrogenase molybdenum iron protein domain"/>
    <property type="match status" value="2"/>
</dbReference>
<dbReference type="InterPro" id="IPR051313">
    <property type="entry name" value="Bact_iron-sidero_bind"/>
</dbReference>
<evidence type="ECO:0000313" key="5">
    <source>
        <dbReference type="EMBL" id="TLH65591.1"/>
    </source>
</evidence>
<dbReference type="Proteomes" id="UP000309984">
    <property type="component" value="Unassembled WGS sequence"/>
</dbReference>
<comment type="similarity">
    <text evidence="2">Belongs to the bacterial solute-binding protein 8 family.</text>
</comment>
<reference evidence="5 6" key="1">
    <citation type="submission" date="2018-01" db="EMBL/GenBank/DDBJ databases">
        <title>Comparative genomics of Mycobacterium mucogenicum and Mycobacterium neoaurum clade members emphasizing tRNA and non-coding RNA.</title>
        <authorList>
            <person name="Behra P.R.K."/>
            <person name="Pettersson B.M.F."/>
            <person name="Das S."/>
            <person name="Dasgupta S."/>
            <person name="Kirsebom L.A."/>
        </authorList>
    </citation>
    <scope>NUCLEOTIDE SEQUENCE [LARGE SCALE GENOMIC DNA]</scope>
    <source>
        <strain evidence="5 6">DSM 45104</strain>
    </source>
</reference>
<evidence type="ECO:0000256" key="4">
    <source>
        <dbReference type="ARBA" id="ARBA00022729"/>
    </source>
</evidence>
<accession>A0A7I7ZG86</accession>
<evidence type="ECO:0000256" key="3">
    <source>
        <dbReference type="ARBA" id="ARBA00022448"/>
    </source>
</evidence>
<dbReference type="InterPro" id="IPR002491">
    <property type="entry name" value="ABC_transptr_periplasmic_BD"/>
</dbReference>
<dbReference type="GO" id="GO:0030288">
    <property type="term" value="C:outer membrane-bounded periplasmic space"/>
    <property type="evidence" value="ECO:0007669"/>
    <property type="project" value="TreeGrafter"/>
</dbReference>
<keyword evidence="6" id="KW-1185">Reference proteome</keyword>
<dbReference type="RefSeq" id="WP_138249803.1">
    <property type="nucleotide sequence ID" value="NZ_AP022616.1"/>
</dbReference>
<gene>
    <name evidence="5" type="ORF">C1S79_17145</name>
</gene>
<dbReference type="SUPFAM" id="SSF53807">
    <property type="entry name" value="Helical backbone' metal receptor"/>
    <property type="match status" value="1"/>
</dbReference>
<dbReference type="PROSITE" id="PS50983">
    <property type="entry name" value="FE_B12_PBP"/>
    <property type="match status" value="1"/>
</dbReference>
<evidence type="ECO:0000256" key="1">
    <source>
        <dbReference type="ARBA" id="ARBA00004196"/>
    </source>
</evidence>
<sequence length="367" mass="37620">MQFPTPRTRLSSASAAVLTALCATAATVLTGCSGHTSDPPTANNAPITSTTRIATAGVLGNQRRPDDSCAPNPAALEEGPPTRSVHHAAGDTDVKADPQRIVVLSGTALDALCALGLQSRVVAAATPTDASGQTSYLGTVIHNVPAAGTRSAPDMAAVKAANPDLIIGSQVSSTSDTYGALSAIAPTVLTGPSGAAWEDDLRMVGAATGRGAAAGALVDGFNADATRVGGQNDASHFQVSVVQLTEGTMRIFGANNFPGSVLARIGADRPAPQRFTDKPYREIDISKLTPGTDFSTADGDIVYLSFESPAAKAKAAGLLDSPAWKKLAATRDNRVFVVNNEVWQTGQGIVAARGMLDDLHWLNAPIN</sequence>
<dbReference type="GO" id="GO:1901678">
    <property type="term" value="P:iron coordination entity transport"/>
    <property type="evidence" value="ECO:0007669"/>
    <property type="project" value="UniProtKB-ARBA"/>
</dbReference>
<proteinExistence type="inferred from homology"/>
<dbReference type="Pfam" id="PF01497">
    <property type="entry name" value="Peripla_BP_2"/>
    <property type="match status" value="1"/>
</dbReference>
<dbReference type="EMBL" id="POTM01000043">
    <property type="protein sequence ID" value="TLH65591.1"/>
    <property type="molecule type" value="Genomic_DNA"/>
</dbReference>
<evidence type="ECO:0000256" key="2">
    <source>
        <dbReference type="ARBA" id="ARBA00008814"/>
    </source>
</evidence>
<dbReference type="CDD" id="cd01146">
    <property type="entry name" value="FhuD"/>
    <property type="match status" value="1"/>
</dbReference>
<dbReference type="AlphaFoldDB" id="A0A7I7ZG86"/>
<comment type="subcellular location">
    <subcellularLocation>
        <location evidence="1">Cell envelope</location>
    </subcellularLocation>
</comment>
<dbReference type="PANTHER" id="PTHR30532:SF25">
    <property type="entry name" value="IRON(III) DICITRATE-BINDING PERIPLASMIC PROTEIN"/>
    <property type="match status" value="1"/>
</dbReference>
<organism evidence="5 6">
    <name type="scientific">Mycolicibacterium phocaicum</name>
    <dbReference type="NCBI Taxonomy" id="319706"/>
    <lineage>
        <taxon>Bacteria</taxon>
        <taxon>Bacillati</taxon>
        <taxon>Actinomycetota</taxon>
        <taxon>Actinomycetes</taxon>
        <taxon>Mycobacteriales</taxon>
        <taxon>Mycobacteriaceae</taxon>
        <taxon>Mycolicibacterium</taxon>
    </lineage>
</organism>